<protein>
    <submittedName>
        <fullName evidence="1">Rho-GAP domain-containing protein</fullName>
    </submittedName>
</protein>
<reference evidence="1" key="1">
    <citation type="submission" date="2017-02" db="UniProtKB">
        <authorList>
            <consortium name="WormBaseParasite"/>
        </authorList>
    </citation>
    <scope>IDENTIFICATION</scope>
</reference>
<organism evidence="1">
    <name type="scientific">Rodentolepis nana</name>
    <name type="common">Dwarf tapeworm</name>
    <name type="synonym">Hymenolepis nana</name>
    <dbReference type="NCBI Taxonomy" id="102285"/>
    <lineage>
        <taxon>Eukaryota</taxon>
        <taxon>Metazoa</taxon>
        <taxon>Spiralia</taxon>
        <taxon>Lophotrochozoa</taxon>
        <taxon>Platyhelminthes</taxon>
        <taxon>Cestoda</taxon>
        <taxon>Eucestoda</taxon>
        <taxon>Cyclophyllidea</taxon>
        <taxon>Hymenolepididae</taxon>
        <taxon>Rodentolepis</taxon>
    </lineage>
</organism>
<dbReference type="AlphaFoldDB" id="A0A0R3TNP8"/>
<name>A0A0R3TNP8_RODNA</name>
<dbReference type="WBParaSite" id="HNAJ_0000902701-mRNA-1">
    <property type="protein sequence ID" value="HNAJ_0000902701-mRNA-1"/>
    <property type="gene ID" value="HNAJ_0000902701"/>
</dbReference>
<sequence length="84" mass="9097">LTLLPGVQTNPRAGTVVPGTLDRIIGMLSVAAEELPDCPFYFQSDKLCSTIRATVPKMSLLSVDFIFLAYIVAFIKCSGNDEDT</sequence>
<accession>A0A0R3TNP8</accession>
<evidence type="ECO:0000313" key="1">
    <source>
        <dbReference type="WBParaSite" id="HNAJ_0000902701-mRNA-1"/>
    </source>
</evidence>
<proteinExistence type="predicted"/>
<dbReference type="STRING" id="102285.A0A0R3TNP8"/>